<proteinExistence type="predicted"/>
<gene>
    <name evidence="1" type="ORF">TM448A01161_0021</name>
    <name evidence="2" type="ORF">TM448B01396_0004</name>
</gene>
<dbReference type="EMBL" id="MT144752">
    <property type="protein sequence ID" value="QJH98777.1"/>
    <property type="molecule type" value="Genomic_DNA"/>
</dbReference>
<accession>A0A6H1ZLK4</accession>
<evidence type="ECO:0000313" key="2">
    <source>
        <dbReference type="EMBL" id="QJH98777.1"/>
    </source>
</evidence>
<name>A0A6H1ZLK4_9ZZZZ</name>
<reference evidence="1" key="1">
    <citation type="submission" date="2020-03" db="EMBL/GenBank/DDBJ databases">
        <title>The deep terrestrial virosphere.</title>
        <authorList>
            <person name="Holmfeldt K."/>
            <person name="Nilsson E."/>
            <person name="Simone D."/>
            <person name="Lopez-Fernandez M."/>
            <person name="Wu X."/>
            <person name="de Brujin I."/>
            <person name="Lundin D."/>
            <person name="Andersson A."/>
            <person name="Bertilsson S."/>
            <person name="Dopson M."/>
        </authorList>
    </citation>
    <scope>NUCLEOTIDE SEQUENCE</scope>
    <source>
        <strain evidence="1">TM448A01161</strain>
        <strain evidence="2">TM448B01396</strain>
    </source>
</reference>
<organism evidence="1">
    <name type="scientific">viral metagenome</name>
    <dbReference type="NCBI Taxonomy" id="1070528"/>
    <lineage>
        <taxon>unclassified sequences</taxon>
        <taxon>metagenomes</taxon>
        <taxon>organismal metagenomes</taxon>
    </lineage>
</organism>
<evidence type="ECO:0000313" key="1">
    <source>
        <dbReference type="EMBL" id="QJA48806.1"/>
    </source>
</evidence>
<protein>
    <submittedName>
        <fullName evidence="1">Uncharacterized protein</fullName>
    </submittedName>
</protein>
<dbReference type="AlphaFoldDB" id="A0A6H1ZLK4"/>
<sequence>MKPCIRGLREFKKGCPESNQCSCWIEKAMSKIGGGTEIIKQCADLWIIQLLFDMCALMEGNQQATESSRNMIALQSLVSTESGNPIELIRVAAKVLKQSEEKLRLKHEST</sequence>
<dbReference type="EMBL" id="MT144103">
    <property type="protein sequence ID" value="QJA48806.1"/>
    <property type="molecule type" value="Genomic_DNA"/>
</dbReference>